<protein>
    <submittedName>
        <fullName evidence="2">Uncharacterized protein</fullName>
    </submittedName>
</protein>
<feature type="compositionally biased region" description="Basic and acidic residues" evidence="1">
    <location>
        <begin position="105"/>
        <end position="121"/>
    </location>
</feature>
<evidence type="ECO:0000313" key="3">
    <source>
        <dbReference type="Proteomes" id="UP000499080"/>
    </source>
</evidence>
<dbReference type="AlphaFoldDB" id="A0A4Y2KXS2"/>
<accession>A0A4Y2KXS2</accession>
<evidence type="ECO:0000256" key="1">
    <source>
        <dbReference type="SAM" id="MobiDB-lite"/>
    </source>
</evidence>
<dbReference type="InterPro" id="IPR001806">
    <property type="entry name" value="Small_GTPase"/>
</dbReference>
<keyword evidence="3" id="KW-1185">Reference proteome</keyword>
<gene>
    <name evidence="2" type="ORF">AVEN_59283_1</name>
</gene>
<dbReference type="EMBL" id="BGPR01196578">
    <property type="protein sequence ID" value="GBN06313.1"/>
    <property type="molecule type" value="Genomic_DNA"/>
</dbReference>
<dbReference type="Gene3D" id="3.40.50.300">
    <property type="entry name" value="P-loop containing nucleotide triphosphate hydrolases"/>
    <property type="match status" value="1"/>
</dbReference>
<dbReference type="GO" id="GO:0003924">
    <property type="term" value="F:GTPase activity"/>
    <property type="evidence" value="ECO:0007669"/>
    <property type="project" value="InterPro"/>
</dbReference>
<dbReference type="GO" id="GO:0005525">
    <property type="term" value="F:GTP binding"/>
    <property type="evidence" value="ECO:0007669"/>
    <property type="project" value="InterPro"/>
</dbReference>
<proteinExistence type="predicted"/>
<organism evidence="2 3">
    <name type="scientific">Araneus ventricosus</name>
    <name type="common">Orbweaver spider</name>
    <name type="synonym">Epeira ventricosa</name>
    <dbReference type="NCBI Taxonomy" id="182803"/>
    <lineage>
        <taxon>Eukaryota</taxon>
        <taxon>Metazoa</taxon>
        <taxon>Ecdysozoa</taxon>
        <taxon>Arthropoda</taxon>
        <taxon>Chelicerata</taxon>
        <taxon>Arachnida</taxon>
        <taxon>Araneae</taxon>
        <taxon>Araneomorphae</taxon>
        <taxon>Entelegynae</taxon>
        <taxon>Araneoidea</taxon>
        <taxon>Araneidae</taxon>
        <taxon>Araneus</taxon>
    </lineage>
</organism>
<evidence type="ECO:0000313" key="2">
    <source>
        <dbReference type="EMBL" id="GBN06313.1"/>
    </source>
</evidence>
<comment type="caution">
    <text evidence="2">The sequence shown here is derived from an EMBL/GenBank/DDBJ whole genome shotgun (WGS) entry which is preliminary data.</text>
</comment>
<feature type="region of interest" description="Disordered" evidence="1">
    <location>
        <begin position="105"/>
        <end position="144"/>
    </location>
</feature>
<dbReference type="InterPro" id="IPR027417">
    <property type="entry name" value="P-loop_NTPase"/>
</dbReference>
<dbReference type="Pfam" id="PF00071">
    <property type="entry name" value="Ras"/>
    <property type="match status" value="1"/>
</dbReference>
<reference evidence="2 3" key="1">
    <citation type="journal article" date="2019" name="Sci. Rep.">
        <title>Orb-weaving spider Araneus ventricosus genome elucidates the spidroin gene catalogue.</title>
        <authorList>
            <person name="Kono N."/>
            <person name="Nakamura H."/>
            <person name="Ohtoshi R."/>
            <person name="Moran D.A.P."/>
            <person name="Shinohara A."/>
            <person name="Yoshida Y."/>
            <person name="Fujiwara M."/>
            <person name="Mori M."/>
            <person name="Tomita M."/>
            <person name="Arakawa K."/>
        </authorList>
    </citation>
    <scope>NUCLEOTIDE SEQUENCE [LARGE SCALE GENOMIC DNA]</scope>
</reference>
<sequence>MEKRAVPTLEVLVAGDQRNGKANFIDRFLYYYTASAEVRRKSDVTHFMYNPDEDYKIQLHDVSNVENIDRNSYDKMDMVFFCYAANDPESFQNLEKWIGLMTTEVNKEKMHSSPPRTKNEMHSSPPRTKNEMHSSPPRTKNEMH</sequence>
<name>A0A4Y2KXS2_ARAVE</name>
<feature type="non-terminal residue" evidence="2">
    <location>
        <position position="144"/>
    </location>
</feature>
<dbReference type="SUPFAM" id="SSF52540">
    <property type="entry name" value="P-loop containing nucleoside triphosphate hydrolases"/>
    <property type="match status" value="1"/>
</dbReference>
<dbReference type="Proteomes" id="UP000499080">
    <property type="component" value="Unassembled WGS sequence"/>
</dbReference>